<feature type="signal peptide" evidence="8">
    <location>
        <begin position="1"/>
        <end position="17"/>
    </location>
</feature>
<evidence type="ECO:0000256" key="1">
    <source>
        <dbReference type="ARBA" id="ARBA00004196"/>
    </source>
</evidence>
<dbReference type="GO" id="GO:0004130">
    <property type="term" value="F:cytochrome-c peroxidase activity"/>
    <property type="evidence" value="ECO:0007669"/>
    <property type="project" value="TreeGrafter"/>
</dbReference>
<dbReference type="PANTHER" id="PTHR30600:SF10">
    <property type="entry name" value="BLL6722 PROTEIN"/>
    <property type="match status" value="1"/>
</dbReference>
<evidence type="ECO:0000256" key="4">
    <source>
        <dbReference type="ARBA" id="ARBA00022729"/>
    </source>
</evidence>
<dbReference type="Pfam" id="PF03150">
    <property type="entry name" value="CCP_MauG"/>
    <property type="match status" value="1"/>
</dbReference>
<protein>
    <submittedName>
        <fullName evidence="10">C-type cytochrome</fullName>
    </submittedName>
</protein>
<evidence type="ECO:0000256" key="2">
    <source>
        <dbReference type="ARBA" id="ARBA00022617"/>
    </source>
</evidence>
<dbReference type="SUPFAM" id="SSF46626">
    <property type="entry name" value="Cytochrome c"/>
    <property type="match status" value="2"/>
</dbReference>
<dbReference type="GO" id="GO:0046872">
    <property type="term" value="F:metal ion binding"/>
    <property type="evidence" value="ECO:0007669"/>
    <property type="project" value="UniProtKB-KW"/>
</dbReference>
<feature type="chain" id="PRO_5021436435" evidence="8">
    <location>
        <begin position="18"/>
        <end position="401"/>
    </location>
</feature>
<evidence type="ECO:0000313" key="10">
    <source>
        <dbReference type="EMBL" id="TPH18183.1"/>
    </source>
</evidence>
<evidence type="ECO:0000256" key="3">
    <source>
        <dbReference type="ARBA" id="ARBA00022723"/>
    </source>
</evidence>
<dbReference type="InterPro" id="IPR009056">
    <property type="entry name" value="Cyt_c-like_dom"/>
</dbReference>
<dbReference type="PROSITE" id="PS51007">
    <property type="entry name" value="CYTC"/>
    <property type="match status" value="1"/>
</dbReference>
<dbReference type="GO" id="GO:0020037">
    <property type="term" value="F:heme binding"/>
    <property type="evidence" value="ECO:0007669"/>
    <property type="project" value="InterPro"/>
</dbReference>
<sequence>MFVCCFFIINLSANSYAQGVDIMSAEEAQSTFKLSERCPPSFELTADGVCLLLTQYQFYSSVQNKGLGGTRTNLPPHRDGFTPAQIDLGRYLFFDPLLSKDGSISCASCHQPDKGFSDDLDRSIGITGEKVGRSAPTLWNVAFVDKFFWDVRATTLEEQAQGPLFDALEMGNTPENLLATLLSNQHYVEMFSQAFPNVFEQGGTIELSQVYTALTAFQASLISLNSRYDRYAHGYHEALTEREIAGLNVFRSFVARCAECHQPPLFTNNEIAVIGTPEPEGRALDIGAEKTYDAPKLRGAFKVPTLRNITKSAPYMHSGRYDNLLDTVKFYNDGRGNSVPEGEDMLLHWHISEPNLTDEEMDLIVEFMGTLTDESLTPQIPSSVPSGLSVVDDKFQALNDK</sequence>
<name>A0A502L7S4_9GAMM</name>
<gene>
    <name evidence="10" type="ORF">EPA86_03115</name>
</gene>
<dbReference type="InterPro" id="IPR051395">
    <property type="entry name" value="Cytochrome_c_Peroxidase/MauG"/>
</dbReference>
<evidence type="ECO:0000256" key="5">
    <source>
        <dbReference type="ARBA" id="ARBA00023002"/>
    </source>
</evidence>
<reference evidence="10 11" key="1">
    <citation type="submission" date="2019-01" db="EMBL/GenBank/DDBJ databases">
        <title>Litorilituus lipolytica sp. nov., isolated from intertidal sand of the Yellow Sea in China.</title>
        <authorList>
            <person name="Liu A."/>
        </authorList>
    </citation>
    <scope>NUCLEOTIDE SEQUENCE [LARGE SCALE GENOMIC DNA]</scope>
    <source>
        <strain evidence="10 11">RZ04</strain>
    </source>
</reference>
<dbReference type="OrthoDB" id="9805202at2"/>
<dbReference type="EMBL" id="SAWY01000005">
    <property type="protein sequence ID" value="TPH18183.1"/>
    <property type="molecule type" value="Genomic_DNA"/>
</dbReference>
<comment type="caution">
    <text evidence="10">The sequence shown here is derived from an EMBL/GenBank/DDBJ whole genome shotgun (WGS) entry which is preliminary data.</text>
</comment>
<keyword evidence="3 7" id="KW-0479">Metal-binding</keyword>
<comment type="subcellular location">
    <subcellularLocation>
        <location evidence="1">Cell envelope</location>
    </subcellularLocation>
</comment>
<keyword evidence="5" id="KW-0560">Oxidoreductase</keyword>
<evidence type="ECO:0000256" key="7">
    <source>
        <dbReference type="PROSITE-ProRule" id="PRU00433"/>
    </source>
</evidence>
<evidence type="ECO:0000256" key="6">
    <source>
        <dbReference type="ARBA" id="ARBA00023004"/>
    </source>
</evidence>
<keyword evidence="4 8" id="KW-0732">Signal</keyword>
<dbReference type="InterPro" id="IPR036909">
    <property type="entry name" value="Cyt_c-like_dom_sf"/>
</dbReference>
<evidence type="ECO:0000256" key="8">
    <source>
        <dbReference type="SAM" id="SignalP"/>
    </source>
</evidence>
<dbReference type="Gene3D" id="1.10.760.10">
    <property type="entry name" value="Cytochrome c-like domain"/>
    <property type="match status" value="2"/>
</dbReference>
<organism evidence="10 11">
    <name type="scientific">Litorilituus lipolyticus</name>
    <dbReference type="NCBI Taxonomy" id="2491017"/>
    <lineage>
        <taxon>Bacteria</taxon>
        <taxon>Pseudomonadati</taxon>
        <taxon>Pseudomonadota</taxon>
        <taxon>Gammaproteobacteria</taxon>
        <taxon>Alteromonadales</taxon>
        <taxon>Colwelliaceae</taxon>
        <taxon>Litorilituus</taxon>
    </lineage>
</organism>
<keyword evidence="6 7" id="KW-0408">Iron</keyword>
<keyword evidence="11" id="KW-1185">Reference proteome</keyword>
<dbReference type="GO" id="GO:0030313">
    <property type="term" value="C:cell envelope"/>
    <property type="evidence" value="ECO:0007669"/>
    <property type="project" value="UniProtKB-SubCell"/>
</dbReference>
<dbReference type="GO" id="GO:0009055">
    <property type="term" value="F:electron transfer activity"/>
    <property type="evidence" value="ECO:0007669"/>
    <property type="project" value="InterPro"/>
</dbReference>
<dbReference type="AlphaFoldDB" id="A0A502L7S4"/>
<keyword evidence="2 7" id="KW-0349">Heme</keyword>
<evidence type="ECO:0000259" key="9">
    <source>
        <dbReference type="PROSITE" id="PS51007"/>
    </source>
</evidence>
<feature type="domain" description="Cytochrome c" evidence="9">
    <location>
        <begin position="241"/>
        <end position="372"/>
    </location>
</feature>
<dbReference type="PANTHER" id="PTHR30600">
    <property type="entry name" value="CYTOCHROME C PEROXIDASE-RELATED"/>
    <property type="match status" value="1"/>
</dbReference>
<evidence type="ECO:0000313" key="11">
    <source>
        <dbReference type="Proteomes" id="UP000315303"/>
    </source>
</evidence>
<accession>A0A502L7S4</accession>
<dbReference type="InterPro" id="IPR004852">
    <property type="entry name" value="Di-haem_cyt_c_peroxidsae"/>
</dbReference>
<proteinExistence type="predicted"/>
<dbReference type="Proteomes" id="UP000315303">
    <property type="component" value="Unassembled WGS sequence"/>
</dbReference>